<dbReference type="PROSITE" id="PS51698">
    <property type="entry name" value="U_BOX"/>
    <property type="match status" value="1"/>
</dbReference>
<proteinExistence type="predicted"/>
<keyword evidence="4" id="KW-0808">Transferase</keyword>
<evidence type="ECO:0000256" key="7">
    <source>
        <dbReference type="PROSITE-ProRule" id="PRU00259"/>
    </source>
</evidence>
<evidence type="ECO:0000313" key="11">
    <source>
        <dbReference type="Proteomes" id="UP000823674"/>
    </source>
</evidence>
<reference evidence="10 11" key="1">
    <citation type="submission" date="2021-03" db="EMBL/GenBank/DDBJ databases">
        <authorList>
            <person name="King G.J."/>
            <person name="Bancroft I."/>
            <person name="Baten A."/>
            <person name="Bloomfield J."/>
            <person name="Borpatragohain P."/>
            <person name="He Z."/>
            <person name="Irish N."/>
            <person name="Irwin J."/>
            <person name="Liu K."/>
            <person name="Mauleon R.P."/>
            <person name="Moore J."/>
            <person name="Morris R."/>
            <person name="Ostergaard L."/>
            <person name="Wang B."/>
            <person name="Wells R."/>
        </authorList>
    </citation>
    <scope>NUCLEOTIDE SEQUENCE [LARGE SCALE GENOMIC DNA]</scope>
    <source>
        <strain evidence="10">R-o-18</strain>
        <tissue evidence="10">Leaf</tissue>
    </source>
</reference>
<dbReference type="InterPro" id="IPR000225">
    <property type="entry name" value="Armadillo"/>
</dbReference>
<keyword evidence="6" id="KW-0833">Ubl conjugation pathway</keyword>
<dbReference type="Gene3D" id="3.30.40.10">
    <property type="entry name" value="Zinc/RING finger domain, C3HC4 (zinc finger)"/>
    <property type="match status" value="1"/>
</dbReference>
<dbReference type="PROSITE" id="PS50176">
    <property type="entry name" value="ARM_REPEAT"/>
    <property type="match status" value="1"/>
</dbReference>
<dbReference type="SUPFAM" id="SSF48371">
    <property type="entry name" value="ARM repeat"/>
    <property type="match status" value="1"/>
</dbReference>
<evidence type="ECO:0000256" key="4">
    <source>
        <dbReference type="ARBA" id="ARBA00022679"/>
    </source>
</evidence>
<feature type="region of interest" description="Disordered" evidence="8">
    <location>
        <begin position="651"/>
        <end position="689"/>
    </location>
</feature>
<sequence>MDVSELEENLFAASDAKLHRDMCKELSAVYCKVLSIFPSLEEARPRSKSGIQALCSLHIALEKAKNILQHCSECSKLYLAITGDAVLLKFEKTKSALIDSLRRVEDIVPSSIGSQILDIVGELEHTKFLIDPSEKEVGDSIISLLQQGKKFDNATDNAELEIFHQAATKLSITSSRSALAERRALKKLIDKARAEEDKRKESIVAYLLHLMRKYSKLFRSEAVDENDSQCSPPCFLPLVMKTVPMRLGVNYLSLKWLSDGHNSCPKTQQQLPHLSLTPNYCVKGLIASWCEQNGITVPTEPPQSLDLNYWRLALSDSESANSKSVDGIGPCTPKEAKLVPLEESSTIGPEQQQHKEEVNAPDVNVLEQYQDILAILDKEEDLGEKCKVVENVRLLLKDDEEARILMGANGFVEAFLRFLESAVDKNNAAAQETGAMALFNLAVNNNRNKELMLTSGVIPLLEKMITCPHSQGPATALYLNLSCLEKAKPVIGSSQAVPFFVKLLLQGETQCKLDALHALYNLSTHSPNIPTLLSCNIIKTLQVLASTGDHLWIEKSLAVLINLASSQEGKEEMISSEGMISTLATVLDAGDTVEQEQAVSCLVILCTGSEQCIQMVLQEGVIPSLVSISVNGSSRGRDKSQKLLMLFREQRQREQASPNKDEAPRKSLSAPLPMSVPAQASAPGSEVKPLFKSTSARRTMTRAFSFFWKKSYSIHR</sequence>
<dbReference type="InterPro" id="IPR013083">
    <property type="entry name" value="Znf_RING/FYVE/PHD"/>
</dbReference>
<evidence type="ECO:0000259" key="9">
    <source>
        <dbReference type="PROSITE" id="PS51698"/>
    </source>
</evidence>
<dbReference type="PANTHER" id="PTHR23315:SF264">
    <property type="entry name" value="RING-TYPE E3 UBIQUITIN TRANSFERASE"/>
    <property type="match status" value="1"/>
</dbReference>
<dbReference type="PANTHER" id="PTHR23315">
    <property type="entry name" value="U BOX DOMAIN-CONTAINING"/>
    <property type="match status" value="1"/>
</dbReference>
<accession>A0ABQ7LYK3</accession>
<evidence type="ECO:0000256" key="6">
    <source>
        <dbReference type="ARBA" id="ARBA00022786"/>
    </source>
</evidence>
<dbReference type="InterPro" id="IPR011989">
    <property type="entry name" value="ARM-like"/>
</dbReference>
<feature type="repeat" description="ARM" evidence="7">
    <location>
        <begin position="410"/>
        <end position="456"/>
    </location>
</feature>
<gene>
    <name evidence="10" type="primary">A08p034820.1_BraROA</name>
    <name evidence="10" type="ORF">IGI04_032005</name>
</gene>
<comment type="caution">
    <text evidence="10">The sequence shown here is derived from an EMBL/GenBank/DDBJ whole genome shotgun (WGS) entry which is preliminary data.</text>
</comment>
<dbReference type="SUPFAM" id="SSF57850">
    <property type="entry name" value="RING/U-box"/>
    <property type="match status" value="1"/>
</dbReference>
<feature type="domain" description="U-box" evidence="9">
    <location>
        <begin position="254"/>
        <end position="296"/>
    </location>
</feature>
<evidence type="ECO:0000256" key="2">
    <source>
        <dbReference type="ARBA" id="ARBA00004906"/>
    </source>
</evidence>
<keyword evidence="11" id="KW-1185">Reference proteome</keyword>
<dbReference type="InterPro" id="IPR058678">
    <property type="entry name" value="ARM_PUB"/>
</dbReference>
<dbReference type="InterPro" id="IPR016024">
    <property type="entry name" value="ARM-type_fold"/>
</dbReference>
<comment type="catalytic activity">
    <reaction evidence="1">
        <text>S-ubiquitinyl-[E2 ubiquitin-conjugating enzyme]-L-cysteine + [acceptor protein]-L-lysine = [E2 ubiquitin-conjugating enzyme]-L-cysteine + N(6)-ubiquitinyl-[acceptor protein]-L-lysine.</text>
        <dbReference type="EC" id="2.3.2.27"/>
    </reaction>
</comment>
<keyword evidence="5" id="KW-0677">Repeat</keyword>
<dbReference type="SMART" id="SM00185">
    <property type="entry name" value="ARM"/>
    <property type="match status" value="4"/>
</dbReference>
<evidence type="ECO:0000256" key="8">
    <source>
        <dbReference type="SAM" id="MobiDB-lite"/>
    </source>
</evidence>
<organism evidence="10 11">
    <name type="scientific">Brassica rapa subsp. trilocularis</name>
    <dbReference type="NCBI Taxonomy" id="1813537"/>
    <lineage>
        <taxon>Eukaryota</taxon>
        <taxon>Viridiplantae</taxon>
        <taxon>Streptophyta</taxon>
        <taxon>Embryophyta</taxon>
        <taxon>Tracheophyta</taxon>
        <taxon>Spermatophyta</taxon>
        <taxon>Magnoliopsida</taxon>
        <taxon>eudicotyledons</taxon>
        <taxon>Gunneridae</taxon>
        <taxon>Pentapetalae</taxon>
        <taxon>rosids</taxon>
        <taxon>malvids</taxon>
        <taxon>Brassicales</taxon>
        <taxon>Brassicaceae</taxon>
        <taxon>Brassiceae</taxon>
        <taxon>Brassica</taxon>
    </lineage>
</organism>
<evidence type="ECO:0000313" key="10">
    <source>
        <dbReference type="EMBL" id="KAG5390464.1"/>
    </source>
</evidence>
<protein>
    <recommendedName>
        <fullName evidence="3">RING-type E3 ubiquitin transferase</fullName>
        <ecNumber evidence="3">2.3.2.27</ecNumber>
    </recommendedName>
</protein>
<evidence type="ECO:0000256" key="1">
    <source>
        <dbReference type="ARBA" id="ARBA00000900"/>
    </source>
</evidence>
<feature type="compositionally biased region" description="Basic and acidic residues" evidence="8">
    <location>
        <begin position="651"/>
        <end position="665"/>
    </location>
</feature>
<evidence type="ECO:0000256" key="5">
    <source>
        <dbReference type="ARBA" id="ARBA00022737"/>
    </source>
</evidence>
<dbReference type="Gene3D" id="1.25.10.10">
    <property type="entry name" value="Leucine-rich Repeat Variant"/>
    <property type="match status" value="2"/>
</dbReference>
<dbReference type="EMBL" id="JADBGQ010000007">
    <property type="protein sequence ID" value="KAG5390464.1"/>
    <property type="molecule type" value="Genomic_DNA"/>
</dbReference>
<dbReference type="EC" id="2.3.2.27" evidence="3"/>
<comment type="pathway">
    <text evidence="2">Protein modification; protein ubiquitination.</text>
</comment>
<name>A0ABQ7LYK3_BRACM</name>
<dbReference type="InterPro" id="IPR003613">
    <property type="entry name" value="Ubox_domain"/>
</dbReference>
<dbReference type="Proteomes" id="UP000823674">
    <property type="component" value="Chromosome A08"/>
</dbReference>
<dbReference type="Pfam" id="PF25598">
    <property type="entry name" value="ARM_PUB"/>
    <property type="match status" value="1"/>
</dbReference>
<evidence type="ECO:0000256" key="3">
    <source>
        <dbReference type="ARBA" id="ARBA00012483"/>
    </source>
</evidence>
<dbReference type="SMART" id="SM00504">
    <property type="entry name" value="Ubox"/>
    <property type="match status" value="1"/>
</dbReference>